<accession>A0A0F9EXS6</accession>
<dbReference type="EMBL" id="LAZR01035022">
    <property type="protein sequence ID" value="KKL28648.1"/>
    <property type="molecule type" value="Genomic_DNA"/>
</dbReference>
<dbReference type="InterPro" id="IPR023010">
    <property type="entry name" value="GcvPA"/>
</dbReference>
<name>A0A0F9EXS6_9ZZZZ</name>
<evidence type="ECO:0000256" key="3">
    <source>
        <dbReference type="ARBA" id="ARBA00049026"/>
    </source>
</evidence>
<dbReference type="PANTHER" id="PTHR42806:SF1">
    <property type="entry name" value="GLYCINE DEHYDROGENASE (DECARBOXYLATING)"/>
    <property type="match status" value="1"/>
</dbReference>
<dbReference type="InterPro" id="IPR020581">
    <property type="entry name" value="GDC_P"/>
</dbReference>
<dbReference type="InterPro" id="IPR015421">
    <property type="entry name" value="PyrdxlP-dep_Trfase_major"/>
</dbReference>
<dbReference type="AlphaFoldDB" id="A0A0F9EXS6"/>
<proteinExistence type="inferred from homology"/>
<reference evidence="5" key="1">
    <citation type="journal article" date="2015" name="Nature">
        <title>Complex archaea that bridge the gap between prokaryotes and eukaryotes.</title>
        <authorList>
            <person name="Spang A."/>
            <person name="Saw J.H."/>
            <person name="Jorgensen S.L."/>
            <person name="Zaremba-Niedzwiedzka K."/>
            <person name="Martijn J."/>
            <person name="Lind A.E."/>
            <person name="van Eijk R."/>
            <person name="Schleper C."/>
            <person name="Guy L."/>
            <person name="Ettema T.J."/>
        </authorList>
    </citation>
    <scope>NUCLEOTIDE SEQUENCE</scope>
</reference>
<evidence type="ECO:0000313" key="5">
    <source>
        <dbReference type="EMBL" id="KKL28648.1"/>
    </source>
</evidence>
<dbReference type="Pfam" id="PF02347">
    <property type="entry name" value="GDC-P"/>
    <property type="match status" value="1"/>
</dbReference>
<dbReference type="InterPro" id="IPR015422">
    <property type="entry name" value="PyrdxlP-dep_Trfase_small"/>
</dbReference>
<feature type="domain" description="Glycine cleavage system P-protein N-terminal" evidence="4">
    <location>
        <begin position="7"/>
        <end position="446"/>
    </location>
</feature>
<dbReference type="CDD" id="cd00613">
    <property type="entry name" value="GDC-P"/>
    <property type="match status" value="1"/>
</dbReference>
<organism evidence="5">
    <name type="scientific">marine sediment metagenome</name>
    <dbReference type="NCBI Taxonomy" id="412755"/>
    <lineage>
        <taxon>unclassified sequences</taxon>
        <taxon>metagenomes</taxon>
        <taxon>ecological metagenomes</taxon>
    </lineage>
</organism>
<dbReference type="HAMAP" id="MF_00712">
    <property type="entry name" value="GcvPA"/>
    <property type="match status" value="1"/>
</dbReference>
<comment type="catalytic activity">
    <reaction evidence="3">
        <text>N(6)-[(R)-lipoyl]-L-lysyl-[glycine-cleavage complex H protein] + glycine + H(+) = N(6)-[(R)-S(8)-aminomethyldihydrolipoyl]-L-lysyl-[glycine-cleavage complex H protein] + CO2</text>
        <dbReference type="Rhea" id="RHEA:24304"/>
        <dbReference type="Rhea" id="RHEA-COMP:10494"/>
        <dbReference type="Rhea" id="RHEA-COMP:10495"/>
        <dbReference type="ChEBI" id="CHEBI:15378"/>
        <dbReference type="ChEBI" id="CHEBI:16526"/>
        <dbReference type="ChEBI" id="CHEBI:57305"/>
        <dbReference type="ChEBI" id="CHEBI:83099"/>
        <dbReference type="ChEBI" id="CHEBI:83143"/>
        <dbReference type="EC" id="1.4.4.2"/>
    </reaction>
</comment>
<dbReference type="Gene3D" id="3.40.640.10">
    <property type="entry name" value="Type I PLP-dependent aspartate aminotransferase-like (Major domain)"/>
    <property type="match status" value="1"/>
</dbReference>
<dbReference type="InterPro" id="IPR015424">
    <property type="entry name" value="PyrdxlP-dep_Trfase"/>
</dbReference>
<dbReference type="InterPro" id="IPR049315">
    <property type="entry name" value="GDC-P_N"/>
</dbReference>
<dbReference type="PIRSF" id="PIRSF006815">
    <property type="entry name" value="GcvPA"/>
    <property type="match status" value="1"/>
</dbReference>
<dbReference type="GO" id="GO:0009116">
    <property type="term" value="P:nucleoside metabolic process"/>
    <property type="evidence" value="ECO:0007669"/>
    <property type="project" value="InterPro"/>
</dbReference>
<sequence>MPGKINYVPNTEADIKLMLKEIGVKSIDDLLQDIPKELLCKPINIPDGISEMELKHSLKSLSDKNASFNKYNSYLGAGAYDHFIPSVVDHLSGRGEFYTCYTPYQSEVSQGTLQAMYEFQSMMCELLAMDVTNASMYDGASALAEAAKLALKYKQKEKIIVSKTVHPEYREILSTYLQGSDVKLVELEMENGITSVSDLESRIDKNTACVLIQTPNFFGCLEDNEGLVALTHKNEALFVECVNPMALGIIKPPGEYNADIAVGDVQVLGNYVYYGGPHAGFFATSKELMRKMPGRIAGATTDSKGRRGYTLTLQAREQHIRRGRSTSNICTNQQLLALRACIYLSTLGKAGMIEVGKLNVYKSHYAMTRLCELDGVELLFDKPFFNEFAIKFSGNCEIKDINKRLFEAGIIGGLDISRFYPDIHNAMLLCVTETKSKGDIDKLVNTISNII</sequence>
<dbReference type="SUPFAM" id="SSF53383">
    <property type="entry name" value="PLP-dependent transferases"/>
    <property type="match status" value="1"/>
</dbReference>
<evidence type="ECO:0000256" key="2">
    <source>
        <dbReference type="ARBA" id="ARBA00023002"/>
    </source>
</evidence>
<dbReference type="Gene3D" id="3.90.1150.10">
    <property type="entry name" value="Aspartate Aminotransferase, domain 1"/>
    <property type="match status" value="1"/>
</dbReference>
<dbReference type="NCBIfam" id="NF001696">
    <property type="entry name" value="PRK00451.1"/>
    <property type="match status" value="1"/>
</dbReference>
<gene>
    <name evidence="5" type="ORF">LCGC14_2373050</name>
</gene>
<comment type="caution">
    <text evidence="5">The sequence shown here is derived from an EMBL/GenBank/DDBJ whole genome shotgun (WGS) entry which is preliminary data.</text>
</comment>
<dbReference type="EC" id="1.4.4.2" evidence="1"/>
<dbReference type="GO" id="GO:0004375">
    <property type="term" value="F:glycine dehydrogenase (decarboxylating) activity"/>
    <property type="evidence" value="ECO:0007669"/>
    <property type="project" value="UniProtKB-EC"/>
</dbReference>
<evidence type="ECO:0000259" key="4">
    <source>
        <dbReference type="Pfam" id="PF02347"/>
    </source>
</evidence>
<evidence type="ECO:0000256" key="1">
    <source>
        <dbReference type="ARBA" id="ARBA00012134"/>
    </source>
</evidence>
<keyword evidence="2" id="KW-0560">Oxidoreductase</keyword>
<protein>
    <recommendedName>
        <fullName evidence="1">glycine dehydrogenase (aminomethyl-transferring)</fullName>
        <ecNumber evidence="1">1.4.4.2</ecNumber>
    </recommendedName>
</protein>
<dbReference type="PANTHER" id="PTHR42806">
    <property type="entry name" value="GLYCINE CLEAVAGE SYSTEM P-PROTEIN"/>
    <property type="match status" value="1"/>
</dbReference>
<dbReference type="GO" id="GO:0006546">
    <property type="term" value="P:glycine catabolic process"/>
    <property type="evidence" value="ECO:0007669"/>
    <property type="project" value="InterPro"/>
</dbReference>